<dbReference type="AlphaFoldDB" id="A0A9X1YDJ9"/>
<organism evidence="2 3">
    <name type="scientific">Roseomonas acroporae</name>
    <dbReference type="NCBI Taxonomy" id="2937791"/>
    <lineage>
        <taxon>Bacteria</taxon>
        <taxon>Pseudomonadati</taxon>
        <taxon>Pseudomonadota</taxon>
        <taxon>Alphaproteobacteria</taxon>
        <taxon>Acetobacterales</taxon>
        <taxon>Roseomonadaceae</taxon>
        <taxon>Roseomonas</taxon>
    </lineage>
</organism>
<dbReference type="EMBL" id="JALPRX010000204">
    <property type="protein sequence ID" value="MCK8788181.1"/>
    <property type="molecule type" value="Genomic_DNA"/>
</dbReference>
<evidence type="ECO:0000313" key="2">
    <source>
        <dbReference type="EMBL" id="MCK8788181.1"/>
    </source>
</evidence>
<accession>A0A9X1YDJ9</accession>
<dbReference type="RefSeq" id="WP_248670222.1">
    <property type="nucleotide sequence ID" value="NZ_JALPRX010000204.1"/>
</dbReference>
<proteinExistence type="predicted"/>
<gene>
    <name evidence="2" type="ORF">M0638_27920</name>
</gene>
<evidence type="ECO:0000256" key="1">
    <source>
        <dbReference type="SAM" id="MobiDB-lite"/>
    </source>
</evidence>
<evidence type="ECO:0000313" key="3">
    <source>
        <dbReference type="Proteomes" id="UP001139516"/>
    </source>
</evidence>
<dbReference type="Proteomes" id="UP001139516">
    <property type="component" value="Unassembled WGS sequence"/>
</dbReference>
<protein>
    <submittedName>
        <fullName evidence="2">Uncharacterized protein</fullName>
    </submittedName>
</protein>
<feature type="non-terminal residue" evidence="2">
    <location>
        <position position="149"/>
    </location>
</feature>
<keyword evidence="3" id="KW-1185">Reference proteome</keyword>
<reference evidence="2" key="1">
    <citation type="submission" date="2022-04" db="EMBL/GenBank/DDBJ databases">
        <title>Roseomonas acroporae sp. nov., isolated from coral Acropora digitifera.</title>
        <authorList>
            <person name="Sun H."/>
        </authorList>
    </citation>
    <scope>NUCLEOTIDE SEQUENCE</scope>
    <source>
        <strain evidence="2">NAR14</strain>
    </source>
</reference>
<feature type="compositionally biased region" description="Acidic residues" evidence="1">
    <location>
        <begin position="70"/>
        <end position="83"/>
    </location>
</feature>
<feature type="region of interest" description="Disordered" evidence="1">
    <location>
        <begin position="64"/>
        <end position="94"/>
    </location>
</feature>
<name>A0A9X1YDJ9_9PROT</name>
<feature type="compositionally biased region" description="Low complexity" evidence="1">
    <location>
        <begin position="84"/>
        <end position="94"/>
    </location>
</feature>
<comment type="caution">
    <text evidence="2">The sequence shown here is derived from an EMBL/GenBank/DDBJ whole genome shotgun (WGS) entry which is preliminary data.</text>
</comment>
<sequence>MDTAMPSPGRDETPMGQVINLPRAEEIARLAALTPVEYDRERQAAASRLGCRVGTLDMQVRAARQAQAEAEAEAPDAAPEEEPAAGPAPDRAATALELARLAKLSPTEFAQERRAAASRLGLTVKDLAKAVHALRRQAFQEREAAERER</sequence>